<dbReference type="CDD" id="cd02440">
    <property type="entry name" value="AdoMet_MTases"/>
    <property type="match status" value="1"/>
</dbReference>
<dbReference type="GO" id="GO:0032259">
    <property type="term" value="P:methylation"/>
    <property type="evidence" value="ECO:0007669"/>
    <property type="project" value="UniProtKB-KW"/>
</dbReference>
<gene>
    <name evidence="1" type="ORF">AB0I59_35335</name>
</gene>
<organism evidence="1 2">
    <name type="scientific">Microtetraspora glauca</name>
    <dbReference type="NCBI Taxonomy" id="1996"/>
    <lineage>
        <taxon>Bacteria</taxon>
        <taxon>Bacillati</taxon>
        <taxon>Actinomycetota</taxon>
        <taxon>Actinomycetes</taxon>
        <taxon>Streptosporangiales</taxon>
        <taxon>Streptosporangiaceae</taxon>
        <taxon>Microtetraspora</taxon>
    </lineage>
</organism>
<protein>
    <submittedName>
        <fullName evidence="1">SAM-dependent methyltransferase</fullName>
        <ecNumber evidence="1">2.1.1.-</ecNumber>
    </submittedName>
</protein>
<evidence type="ECO:0000313" key="1">
    <source>
        <dbReference type="EMBL" id="MEV0973896.1"/>
    </source>
</evidence>
<name>A0ABV3GQI2_MICGL</name>
<reference evidence="1 2" key="1">
    <citation type="submission" date="2024-06" db="EMBL/GenBank/DDBJ databases">
        <title>The Natural Products Discovery Center: Release of the First 8490 Sequenced Strains for Exploring Actinobacteria Biosynthetic Diversity.</title>
        <authorList>
            <person name="Kalkreuter E."/>
            <person name="Kautsar S.A."/>
            <person name="Yang D."/>
            <person name="Bader C.D."/>
            <person name="Teijaro C.N."/>
            <person name="Fluegel L."/>
            <person name="Davis C.M."/>
            <person name="Simpson J.R."/>
            <person name="Lauterbach L."/>
            <person name="Steele A.D."/>
            <person name="Gui C."/>
            <person name="Meng S."/>
            <person name="Li G."/>
            <person name="Viehrig K."/>
            <person name="Ye F."/>
            <person name="Su P."/>
            <person name="Kiefer A.F."/>
            <person name="Nichols A."/>
            <person name="Cepeda A.J."/>
            <person name="Yan W."/>
            <person name="Fan B."/>
            <person name="Jiang Y."/>
            <person name="Adhikari A."/>
            <person name="Zheng C.-J."/>
            <person name="Schuster L."/>
            <person name="Cowan T.M."/>
            <person name="Smanski M.J."/>
            <person name="Chevrette M.G."/>
            <person name="De Carvalho L.P.S."/>
            <person name="Shen B."/>
        </authorList>
    </citation>
    <scope>NUCLEOTIDE SEQUENCE [LARGE SCALE GENOMIC DNA]</scope>
    <source>
        <strain evidence="1 2">NPDC050100</strain>
    </source>
</reference>
<dbReference type="Proteomes" id="UP001551675">
    <property type="component" value="Unassembled WGS sequence"/>
</dbReference>
<dbReference type="SUPFAM" id="SSF53335">
    <property type="entry name" value="S-adenosyl-L-methionine-dependent methyltransferases"/>
    <property type="match status" value="1"/>
</dbReference>
<dbReference type="PIRSF" id="PIRSF017393">
    <property type="entry name" value="MTase_SAV2177"/>
    <property type="match status" value="1"/>
</dbReference>
<dbReference type="EMBL" id="JBFALK010000025">
    <property type="protein sequence ID" value="MEV0973896.1"/>
    <property type="molecule type" value="Genomic_DNA"/>
</dbReference>
<dbReference type="EC" id="2.1.1.-" evidence="1"/>
<dbReference type="Gene3D" id="3.40.50.150">
    <property type="entry name" value="Vaccinia Virus protein VP39"/>
    <property type="match status" value="1"/>
</dbReference>
<dbReference type="Pfam" id="PF04672">
    <property type="entry name" value="Methyltransf_19"/>
    <property type="match status" value="1"/>
</dbReference>
<keyword evidence="1" id="KW-0808">Transferase</keyword>
<dbReference type="GO" id="GO:0008168">
    <property type="term" value="F:methyltransferase activity"/>
    <property type="evidence" value="ECO:0007669"/>
    <property type="project" value="UniProtKB-KW"/>
</dbReference>
<keyword evidence="2" id="KW-1185">Reference proteome</keyword>
<dbReference type="InterPro" id="IPR029063">
    <property type="entry name" value="SAM-dependent_MTases_sf"/>
</dbReference>
<evidence type="ECO:0000313" key="2">
    <source>
        <dbReference type="Proteomes" id="UP001551675"/>
    </source>
</evidence>
<dbReference type="RefSeq" id="WP_358139947.1">
    <property type="nucleotide sequence ID" value="NZ_JBFALK010000025.1"/>
</dbReference>
<dbReference type="InterPro" id="IPR006764">
    <property type="entry name" value="SAM_dep_MeTrfase_SAV2177_type"/>
</dbReference>
<comment type="caution">
    <text evidence="1">The sequence shown here is derived from an EMBL/GenBank/DDBJ whole genome shotgun (WGS) entry which is preliminary data.</text>
</comment>
<sequence>MPAGVDPGIPSVARMYDYYLGGKDNFASDREAAEKMIVIGRRMGNDVREMARENRGFLGRAVRHLAESGVRQFIDIGAGLPTRENVHQVAQRHSSDARVVYVDNDPTVLVHARTLLAGDPGTIVLPGDLRSPSAIFDDQAVRAHIDFGRPFAVLLLAVLHFVQEDEAAAQIVSQVRDRLTPGSHLVLSHVYRGDGDQTAVSAGQRVYSTTTSGGIAGRDLPQITSYFTGLTLLDPGIVQVQAWRPPGDVPVDLARAGILGAVGRMD</sequence>
<proteinExistence type="predicted"/>
<keyword evidence="1" id="KW-0489">Methyltransferase</keyword>
<accession>A0ABV3GQI2</accession>